<keyword evidence="4" id="KW-1185">Reference proteome</keyword>
<reference evidence="3" key="1">
    <citation type="submission" date="2022-08" db="EMBL/GenBank/DDBJ databases">
        <authorList>
            <person name="Tian L."/>
        </authorList>
    </citation>
    <scope>NUCLEOTIDE SEQUENCE</scope>
    <source>
        <strain evidence="3">CM253</strain>
    </source>
</reference>
<dbReference type="RefSeq" id="WP_183067052.1">
    <property type="nucleotide sequence ID" value="NZ_CP102514.1"/>
</dbReference>
<gene>
    <name evidence="3" type="ORF">NRK68_19320</name>
</gene>
<sequence>MNKRTRAVTAIAVVAVLTGSASACSEESPKDMETARRAQAALDSANEALDQEREAETKLIRKCMNDQGFKVFPSDGANSSKGKKRSEDLTPTSEAARTVGYGADPRRSENQKTQEAGDDFDALPEDVKRAHSMAMDGYVDKPEGGVEFDFGGGKVMVPSKGCRGETLKAVYGDVKEYLRLNWTVYNTVKQDSARILGDDDAYQKALSEWASCMKAGGYPEIPTPEKAREAALSHYVNVPDGDTAALDNAQRAEIKQATTDADCGTKVGLNTKAREAKSKASADSLVKHEAEITAWLELITKAKAKAQELLRETS</sequence>
<dbReference type="PROSITE" id="PS51257">
    <property type="entry name" value="PROKAR_LIPOPROTEIN"/>
    <property type="match status" value="1"/>
</dbReference>
<feature type="compositionally biased region" description="Basic and acidic residues" evidence="1">
    <location>
        <begin position="27"/>
        <end position="36"/>
    </location>
</feature>
<keyword evidence="2" id="KW-0732">Signal</keyword>
<feature type="signal peptide" evidence="2">
    <location>
        <begin position="1"/>
        <end position="23"/>
    </location>
</feature>
<feature type="chain" id="PRO_5046682753" description="Lipoprotein" evidence="2">
    <location>
        <begin position="24"/>
        <end position="314"/>
    </location>
</feature>
<dbReference type="GeneID" id="95575645"/>
<evidence type="ECO:0008006" key="5">
    <source>
        <dbReference type="Google" id="ProtNLM"/>
    </source>
</evidence>
<name>A0ABY5PYI3_9ACTN</name>
<evidence type="ECO:0000256" key="1">
    <source>
        <dbReference type="SAM" id="MobiDB-lite"/>
    </source>
</evidence>
<protein>
    <recommendedName>
        <fullName evidence="5">Lipoprotein</fullName>
    </recommendedName>
</protein>
<accession>A0ABY5PYI3</accession>
<evidence type="ECO:0000313" key="4">
    <source>
        <dbReference type="Proteomes" id="UP001057738"/>
    </source>
</evidence>
<dbReference type="Proteomes" id="UP001057738">
    <property type="component" value="Chromosome"/>
</dbReference>
<dbReference type="EMBL" id="CP102514">
    <property type="protein sequence ID" value="UUY49166.1"/>
    <property type="molecule type" value="Genomic_DNA"/>
</dbReference>
<proteinExistence type="predicted"/>
<feature type="region of interest" description="Disordered" evidence="1">
    <location>
        <begin position="71"/>
        <end position="121"/>
    </location>
</feature>
<evidence type="ECO:0000313" key="3">
    <source>
        <dbReference type="EMBL" id="UUY49166.1"/>
    </source>
</evidence>
<evidence type="ECO:0000256" key="2">
    <source>
        <dbReference type="SAM" id="SignalP"/>
    </source>
</evidence>
<feature type="region of interest" description="Disordered" evidence="1">
    <location>
        <begin position="21"/>
        <end position="53"/>
    </location>
</feature>
<organism evidence="3 4">
    <name type="scientific">Streptomyces yangpuensis</name>
    <dbReference type="NCBI Taxonomy" id="1648182"/>
    <lineage>
        <taxon>Bacteria</taxon>
        <taxon>Bacillati</taxon>
        <taxon>Actinomycetota</taxon>
        <taxon>Actinomycetes</taxon>
        <taxon>Kitasatosporales</taxon>
        <taxon>Streptomycetaceae</taxon>
        <taxon>Streptomyces</taxon>
    </lineage>
</organism>